<proteinExistence type="predicted"/>
<sequence length="77" mass="8292">IEIGVQGAAGERRRLPIAESHDPNSTVAPGEWSLRRLAPTLRGRWASASAHHEFDDAGDEFLILAGETVMRAEATGI</sequence>
<protein>
    <submittedName>
        <fullName evidence="1">Uncharacterized protein</fullName>
    </submittedName>
</protein>
<accession>A0ABW9I7J2</accession>
<comment type="caution">
    <text evidence="1">The sequence shown here is derived from an EMBL/GenBank/DDBJ whole genome shotgun (WGS) entry which is preliminary data.</text>
</comment>
<name>A0ABW9I7J2_9ACTN</name>
<dbReference type="RefSeq" id="WP_409135141.1">
    <property type="nucleotide sequence ID" value="NZ_JBJVNI010000525.1"/>
</dbReference>
<dbReference type="EMBL" id="JBJVNI010000525">
    <property type="protein sequence ID" value="MFM9616310.1"/>
    <property type="molecule type" value="Genomic_DNA"/>
</dbReference>
<gene>
    <name evidence="1" type="ORF">ACKI18_48755</name>
</gene>
<evidence type="ECO:0000313" key="2">
    <source>
        <dbReference type="Proteomes" id="UP001631957"/>
    </source>
</evidence>
<organism evidence="1 2">
    <name type="scientific">Streptomyces niveiscabiei</name>
    <dbReference type="NCBI Taxonomy" id="164115"/>
    <lineage>
        <taxon>Bacteria</taxon>
        <taxon>Bacillati</taxon>
        <taxon>Actinomycetota</taxon>
        <taxon>Actinomycetes</taxon>
        <taxon>Kitasatosporales</taxon>
        <taxon>Streptomycetaceae</taxon>
        <taxon>Streptomyces</taxon>
    </lineage>
</organism>
<reference evidence="1 2" key="1">
    <citation type="submission" date="2024-12" db="EMBL/GenBank/DDBJ databases">
        <title>Forecasting of Potato common scab and diversities of Pathogenic streptomyces spp. in china.</title>
        <authorList>
            <person name="Handique U."/>
            <person name="Wu J."/>
        </authorList>
    </citation>
    <scope>NUCLEOTIDE SEQUENCE [LARGE SCALE GENOMIC DNA]</scope>
    <source>
        <strain evidence="1 2">ZRIMU1530</strain>
    </source>
</reference>
<feature type="non-terminal residue" evidence="1">
    <location>
        <position position="1"/>
    </location>
</feature>
<feature type="non-terminal residue" evidence="1">
    <location>
        <position position="77"/>
    </location>
</feature>
<keyword evidence="2" id="KW-1185">Reference proteome</keyword>
<dbReference type="Proteomes" id="UP001631957">
    <property type="component" value="Unassembled WGS sequence"/>
</dbReference>
<evidence type="ECO:0000313" key="1">
    <source>
        <dbReference type="EMBL" id="MFM9616310.1"/>
    </source>
</evidence>